<reference evidence="2 3" key="1">
    <citation type="submission" date="2019-04" db="EMBL/GenBank/DDBJ databases">
        <title>Isachenkonia alkalipeptolytica gen. nov. sp. nov. a new anaerobic, alkiliphilic organothrophic bacterium capable to reduce synthesized ferrihydrite isolated from a soda lake.</title>
        <authorList>
            <person name="Toshchakov S.V."/>
            <person name="Zavarzina D.G."/>
            <person name="Zhilina T.N."/>
            <person name="Kostrikina N.A."/>
            <person name="Kublanov I.V."/>
        </authorList>
    </citation>
    <scope>NUCLEOTIDE SEQUENCE [LARGE SCALE GENOMIC DNA]</scope>
    <source>
        <strain evidence="2 3">Z-1701</strain>
    </source>
</reference>
<dbReference type="SUPFAM" id="SSF52058">
    <property type="entry name" value="L domain-like"/>
    <property type="match status" value="1"/>
</dbReference>
<feature type="signal peptide" evidence="1">
    <location>
        <begin position="1"/>
        <end position="19"/>
    </location>
</feature>
<accession>A0AA43XNB0</accession>
<dbReference type="Pfam" id="PF13306">
    <property type="entry name" value="LRR_5"/>
    <property type="match status" value="1"/>
</dbReference>
<organism evidence="2 3">
    <name type="scientific">Isachenkonia alkalipeptolytica</name>
    <dbReference type="NCBI Taxonomy" id="2565777"/>
    <lineage>
        <taxon>Bacteria</taxon>
        <taxon>Bacillati</taxon>
        <taxon>Bacillota</taxon>
        <taxon>Clostridia</taxon>
        <taxon>Eubacteriales</taxon>
        <taxon>Clostridiaceae</taxon>
        <taxon>Isachenkonia</taxon>
    </lineage>
</organism>
<dbReference type="Proteomes" id="UP000449710">
    <property type="component" value="Unassembled WGS sequence"/>
</dbReference>
<protein>
    <submittedName>
        <fullName evidence="2">Leucine-rich repeat domain-containing protein</fullName>
    </submittedName>
</protein>
<dbReference type="PROSITE" id="PS51257">
    <property type="entry name" value="PROKAR_LIPOPROTEIN"/>
    <property type="match status" value="1"/>
</dbReference>
<sequence>MLKKTIIAILVLLSLPVFTVGCSDSGIEAGEVVSYRSDDTLHVFIEGSGAQVLPEMDEEPEEYLEEYLDFTWDDGNSQGIIRDFAYDGPQNGLLSEHGITEVHIHEGVQEIGAFAFFNNELEELTLSEGVEVIGSRAFRENQLTTLTLPDSVTTIDSRAFRANELEELELGTGVTHIKDLAFDNNQLNRLTVPDNVTTMENGAFGNNELTEVTLGSGITDIQPATFWGSALTSITIGDDVTIHDDEHTKTDYMMGTNQGFKAFYEEQGKEEGTYTWTGEAWER</sequence>
<comment type="caution">
    <text evidence="2">The sequence shown here is derived from an EMBL/GenBank/DDBJ whole genome shotgun (WGS) entry which is preliminary data.</text>
</comment>
<evidence type="ECO:0000313" key="3">
    <source>
        <dbReference type="Proteomes" id="UP000449710"/>
    </source>
</evidence>
<feature type="chain" id="PRO_5041471256" evidence="1">
    <location>
        <begin position="20"/>
        <end position="283"/>
    </location>
</feature>
<dbReference type="RefSeq" id="WP_160722897.1">
    <property type="nucleotide sequence ID" value="NZ_SUMG01000022.1"/>
</dbReference>
<evidence type="ECO:0000256" key="1">
    <source>
        <dbReference type="SAM" id="SignalP"/>
    </source>
</evidence>
<keyword evidence="3" id="KW-1185">Reference proteome</keyword>
<name>A0AA43XNB0_9CLOT</name>
<dbReference type="InterPro" id="IPR032675">
    <property type="entry name" value="LRR_dom_sf"/>
</dbReference>
<proteinExistence type="predicted"/>
<dbReference type="Gene3D" id="3.80.10.10">
    <property type="entry name" value="Ribonuclease Inhibitor"/>
    <property type="match status" value="1"/>
</dbReference>
<gene>
    <name evidence="2" type="ORF">ISALK_12615</name>
</gene>
<dbReference type="InterPro" id="IPR026906">
    <property type="entry name" value="LRR_5"/>
</dbReference>
<dbReference type="EMBL" id="SUMG01000022">
    <property type="protein sequence ID" value="NBG89334.1"/>
    <property type="molecule type" value="Genomic_DNA"/>
</dbReference>
<keyword evidence="1" id="KW-0732">Signal</keyword>
<dbReference type="AlphaFoldDB" id="A0AA43XNB0"/>
<evidence type="ECO:0000313" key="2">
    <source>
        <dbReference type="EMBL" id="NBG89334.1"/>
    </source>
</evidence>